<protein>
    <submittedName>
        <fullName evidence="2">Uncharacterized protein</fullName>
    </submittedName>
</protein>
<feature type="region of interest" description="Disordered" evidence="1">
    <location>
        <begin position="1"/>
        <end position="25"/>
    </location>
</feature>
<proteinExistence type="predicted"/>
<reference evidence="2 3" key="1">
    <citation type="submission" date="2016-01" db="EMBL/GenBank/DDBJ databases">
        <title>High potential of lignocellulose degradation of a new Verrucomicrobia species.</title>
        <authorList>
            <person name="Wang Y."/>
            <person name="Shi Y."/>
            <person name="Qiu Z."/>
            <person name="Liu S."/>
            <person name="Yang H."/>
        </authorList>
    </citation>
    <scope>NUCLEOTIDE SEQUENCE [LARGE SCALE GENOMIC DNA]</scope>
    <source>
        <strain evidence="2 3">TSB47</strain>
    </source>
</reference>
<dbReference type="RefSeq" id="WP_068768515.1">
    <property type="nucleotide sequence ID" value="NZ_CP109796.1"/>
</dbReference>
<dbReference type="Proteomes" id="UP000078486">
    <property type="component" value="Unassembled WGS sequence"/>
</dbReference>
<comment type="caution">
    <text evidence="2">The sequence shown here is derived from an EMBL/GenBank/DDBJ whole genome shotgun (WGS) entry which is preliminary data.</text>
</comment>
<gene>
    <name evidence="2" type="ORF">AW736_01520</name>
</gene>
<evidence type="ECO:0000256" key="1">
    <source>
        <dbReference type="SAM" id="MobiDB-lite"/>
    </source>
</evidence>
<dbReference type="STRING" id="1184151.AW736_01520"/>
<organism evidence="2 3">
    <name type="scientific">Termitidicoccus mucosus</name>
    <dbReference type="NCBI Taxonomy" id="1184151"/>
    <lineage>
        <taxon>Bacteria</taxon>
        <taxon>Pseudomonadati</taxon>
        <taxon>Verrucomicrobiota</taxon>
        <taxon>Opitutia</taxon>
        <taxon>Opitutales</taxon>
        <taxon>Opitutaceae</taxon>
        <taxon>Termitidicoccus</taxon>
    </lineage>
</organism>
<name>A0A178IR49_9BACT</name>
<accession>A0A178IR49</accession>
<dbReference type="AlphaFoldDB" id="A0A178IR49"/>
<dbReference type="EMBL" id="LRRQ01000015">
    <property type="protein sequence ID" value="OAM91746.1"/>
    <property type="molecule type" value="Genomic_DNA"/>
</dbReference>
<evidence type="ECO:0000313" key="2">
    <source>
        <dbReference type="EMBL" id="OAM91746.1"/>
    </source>
</evidence>
<sequence length="118" mass="12956">MENHAQTGGGAAPAPVPPEGAQETEYIESLPMARYAFVVRGHLANGAGIIIRGNVYARKDMYYQAQARALDSILKEIPTLKLDETDSVGLRMYLSKKYLPPKDPPAPRQPLELRAPQP</sequence>
<feature type="region of interest" description="Disordered" evidence="1">
    <location>
        <begin position="99"/>
        <end position="118"/>
    </location>
</feature>
<keyword evidence="3" id="KW-1185">Reference proteome</keyword>
<evidence type="ECO:0000313" key="3">
    <source>
        <dbReference type="Proteomes" id="UP000078486"/>
    </source>
</evidence>